<name>A0A0E9TEE6_ANGAN</name>
<dbReference type="AlphaFoldDB" id="A0A0E9TEE6"/>
<proteinExistence type="predicted"/>
<reference evidence="1" key="1">
    <citation type="submission" date="2014-11" db="EMBL/GenBank/DDBJ databases">
        <authorList>
            <person name="Amaro Gonzalez C."/>
        </authorList>
    </citation>
    <scope>NUCLEOTIDE SEQUENCE</scope>
</reference>
<sequence length="17" mass="2028">MSEWTLIGKKTGHRRVE</sequence>
<dbReference type="EMBL" id="GBXM01056770">
    <property type="protein sequence ID" value="JAH51807.1"/>
    <property type="molecule type" value="Transcribed_RNA"/>
</dbReference>
<evidence type="ECO:0000313" key="1">
    <source>
        <dbReference type="EMBL" id="JAH51807.1"/>
    </source>
</evidence>
<organism evidence="1">
    <name type="scientific">Anguilla anguilla</name>
    <name type="common">European freshwater eel</name>
    <name type="synonym">Muraena anguilla</name>
    <dbReference type="NCBI Taxonomy" id="7936"/>
    <lineage>
        <taxon>Eukaryota</taxon>
        <taxon>Metazoa</taxon>
        <taxon>Chordata</taxon>
        <taxon>Craniata</taxon>
        <taxon>Vertebrata</taxon>
        <taxon>Euteleostomi</taxon>
        <taxon>Actinopterygii</taxon>
        <taxon>Neopterygii</taxon>
        <taxon>Teleostei</taxon>
        <taxon>Anguilliformes</taxon>
        <taxon>Anguillidae</taxon>
        <taxon>Anguilla</taxon>
    </lineage>
</organism>
<reference evidence="1" key="2">
    <citation type="journal article" date="2015" name="Fish Shellfish Immunol.">
        <title>Early steps in the European eel (Anguilla anguilla)-Vibrio vulnificus interaction in the gills: Role of the RtxA13 toxin.</title>
        <authorList>
            <person name="Callol A."/>
            <person name="Pajuelo D."/>
            <person name="Ebbesson L."/>
            <person name="Teles M."/>
            <person name="MacKenzie S."/>
            <person name="Amaro C."/>
        </authorList>
    </citation>
    <scope>NUCLEOTIDE SEQUENCE</scope>
</reference>
<protein>
    <submittedName>
        <fullName evidence="1">Uncharacterized protein</fullName>
    </submittedName>
</protein>
<accession>A0A0E9TEE6</accession>